<organism evidence="2 3">
    <name type="scientific">Leeia aquatica</name>
    <dbReference type="NCBI Taxonomy" id="2725557"/>
    <lineage>
        <taxon>Bacteria</taxon>
        <taxon>Pseudomonadati</taxon>
        <taxon>Pseudomonadota</taxon>
        <taxon>Betaproteobacteria</taxon>
        <taxon>Neisseriales</taxon>
        <taxon>Leeiaceae</taxon>
        <taxon>Leeia</taxon>
    </lineage>
</organism>
<dbReference type="EMBL" id="JABAIM010000001">
    <property type="protein sequence ID" value="NLR75309.1"/>
    <property type="molecule type" value="Genomic_DNA"/>
</dbReference>
<proteinExistence type="predicted"/>
<keyword evidence="2" id="KW-0378">Hydrolase</keyword>
<comment type="caution">
    <text evidence="2">The sequence shown here is derived from an EMBL/GenBank/DDBJ whole genome shotgun (WGS) entry which is preliminary data.</text>
</comment>
<evidence type="ECO:0000313" key="3">
    <source>
        <dbReference type="Proteomes" id="UP000587991"/>
    </source>
</evidence>
<reference evidence="2 3" key="1">
    <citation type="submission" date="2020-04" db="EMBL/GenBank/DDBJ databases">
        <title>Draft genome of Leeia sp. IMCC25680.</title>
        <authorList>
            <person name="Song J."/>
            <person name="Cho J.-C."/>
        </authorList>
    </citation>
    <scope>NUCLEOTIDE SEQUENCE [LARGE SCALE GENOMIC DNA]</scope>
    <source>
        <strain evidence="2 3">IMCC25680</strain>
    </source>
</reference>
<keyword evidence="2" id="KW-0540">Nuclease</keyword>
<keyword evidence="2" id="KW-0255">Endonuclease</keyword>
<dbReference type="AlphaFoldDB" id="A0A847SDB3"/>
<evidence type="ECO:0000259" key="1">
    <source>
        <dbReference type="Pfam" id="PF08722"/>
    </source>
</evidence>
<dbReference type="Pfam" id="PF08722">
    <property type="entry name" value="Tn7_TnsA-like_N"/>
    <property type="match status" value="1"/>
</dbReference>
<accession>A0A847SDB3</accession>
<feature type="domain" description="TnsA endonuclease N-terminal" evidence="1">
    <location>
        <begin position="62"/>
        <end position="144"/>
    </location>
</feature>
<dbReference type="InterPro" id="IPR014833">
    <property type="entry name" value="TnsA_N"/>
</dbReference>
<gene>
    <name evidence="2" type="ORF">HF682_09080</name>
</gene>
<dbReference type="RefSeq" id="WP_168876847.1">
    <property type="nucleotide sequence ID" value="NZ_JABAIM010000001.1"/>
</dbReference>
<dbReference type="Proteomes" id="UP000587991">
    <property type="component" value="Unassembled WGS sequence"/>
</dbReference>
<evidence type="ECO:0000313" key="2">
    <source>
        <dbReference type="EMBL" id="NLR75309.1"/>
    </source>
</evidence>
<dbReference type="GO" id="GO:0004519">
    <property type="term" value="F:endonuclease activity"/>
    <property type="evidence" value="ECO:0007669"/>
    <property type="project" value="UniProtKB-KW"/>
</dbReference>
<keyword evidence="3" id="KW-1185">Reference proteome</keyword>
<protein>
    <submittedName>
        <fullName evidence="2">Heteromeric transposase endonuclease subunit TnsA</fullName>
    </submittedName>
</protein>
<name>A0A847SDB3_9NEIS</name>
<sequence length="240" mass="27458">MRQTPEVEATIAVAKEVSWMPVRKIPKNHLVVTGGYSSRKNAQIDAFESLLEKDYFLLLDFDETVDSFEPQPVRIPVPGVPRGYVPDVLVHYCPDPVAGVEPKSSLVDVKHTDDLAKHADKYAIKFEFARQFAEERGWEFKIVDQHQIRTPRLANLKFLRAYRNTTLVVEDIDCVLDCMPDFPCSHRSVLDRLAQTDDDRLRWLPVIWSMLLTGHLVTNMDEPFGSEVLISRGGARAWPR</sequence>